<protein>
    <submittedName>
        <fullName evidence="2">Uncharacterized protein</fullName>
    </submittedName>
</protein>
<keyword evidence="1" id="KW-0175">Coiled coil</keyword>
<reference evidence="2 3" key="1">
    <citation type="submission" date="2024-01" db="EMBL/GenBank/DDBJ databases">
        <title>The complete chloroplast genome sequence of Lithospermum erythrorhizon: insights into the phylogenetic relationship among Boraginaceae species and the maternal lineages of purple gromwells.</title>
        <authorList>
            <person name="Okada T."/>
            <person name="Watanabe K."/>
        </authorList>
    </citation>
    <scope>NUCLEOTIDE SEQUENCE [LARGE SCALE GENOMIC DNA]</scope>
</reference>
<evidence type="ECO:0000256" key="1">
    <source>
        <dbReference type="SAM" id="Coils"/>
    </source>
</evidence>
<feature type="coiled-coil region" evidence="1">
    <location>
        <begin position="170"/>
        <end position="270"/>
    </location>
</feature>
<keyword evidence="3" id="KW-1185">Reference proteome</keyword>
<gene>
    <name evidence="2" type="ORF">LIER_14143</name>
</gene>
<dbReference type="Proteomes" id="UP001454036">
    <property type="component" value="Unassembled WGS sequence"/>
</dbReference>
<proteinExistence type="predicted"/>
<name>A0AAV3Q0A7_LITER</name>
<organism evidence="2 3">
    <name type="scientific">Lithospermum erythrorhizon</name>
    <name type="common">Purple gromwell</name>
    <name type="synonym">Lithospermum officinale var. erythrorhizon</name>
    <dbReference type="NCBI Taxonomy" id="34254"/>
    <lineage>
        <taxon>Eukaryota</taxon>
        <taxon>Viridiplantae</taxon>
        <taxon>Streptophyta</taxon>
        <taxon>Embryophyta</taxon>
        <taxon>Tracheophyta</taxon>
        <taxon>Spermatophyta</taxon>
        <taxon>Magnoliopsida</taxon>
        <taxon>eudicotyledons</taxon>
        <taxon>Gunneridae</taxon>
        <taxon>Pentapetalae</taxon>
        <taxon>asterids</taxon>
        <taxon>lamiids</taxon>
        <taxon>Boraginales</taxon>
        <taxon>Boraginaceae</taxon>
        <taxon>Boraginoideae</taxon>
        <taxon>Lithospermeae</taxon>
        <taxon>Lithospermum</taxon>
    </lineage>
</organism>
<dbReference type="EMBL" id="BAABME010002931">
    <property type="protein sequence ID" value="GAA0156718.1"/>
    <property type="molecule type" value="Genomic_DNA"/>
</dbReference>
<accession>A0AAV3Q0A7</accession>
<dbReference type="AlphaFoldDB" id="A0AAV3Q0A7"/>
<comment type="caution">
    <text evidence="2">The sequence shown here is derived from an EMBL/GenBank/DDBJ whole genome shotgun (WGS) entry which is preliminary data.</text>
</comment>
<sequence length="359" mass="40904">MQKILEALTNDSDGKICNITEGKDIRTIPLQELICSLKAEKELIAYKKATRKNKKSLALVAAKAEKLIEMNEGEEDGDDELVMLAKNFKRFLKNKGNRGKHPQKFRDCPRLKKKSQPKKAMKATWDDDLTEEDLDSKVEEIANAICLMENDSMNVTFDSDCSSSSEYLSNNELECECKNHSMTYTELNEANDRLLNDYTKLMDKCKELSLNNKRMITRISELENDITVLKIQVDLKKGVDLEKVELKQLLEKAKNENLELNSKLNTFELRTSKLDEILEYQSQNMNKKGLGYGGDNSYVLNRISTSSINFVRQNLSNTSNHASTSSNNVSHSTSKKKNIWMIDNGCSRHMTGDVMPLYS</sequence>
<evidence type="ECO:0000313" key="2">
    <source>
        <dbReference type="EMBL" id="GAA0156718.1"/>
    </source>
</evidence>
<evidence type="ECO:0000313" key="3">
    <source>
        <dbReference type="Proteomes" id="UP001454036"/>
    </source>
</evidence>